<proteinExistence type="predicted"/>
<name>A0ABQ9DC36_9PASS</name>
<sequence length="226" mass="23215">MRSGLGMGLSTCQLQEWGHMEEKPRPGGAGTSHGSCHGIAPGTSHGPWYGIAAGTSHGSWYGIGAGTSHGSCHGISAGTSHGSCHGIVAGTSHGSWHGVSAGTSHGSWYGIAAGTSHGFWHGIMEWVGLEGSSKPIHAMGRDTSHCPRLLQALSKLALDTSRAPRALDTCASVVGGRSSPGFIPDLVPGHSKPSQAQTHHEYTRDRFCCSNRSTTGAGGTPRQGFA</sequence>
<evidence type="ECO:0000313" key="3">
    <source>
        <dbReference type="Proteomes" id="UP001145742"/>
    </source>
</evidence>
<gene>
    <name evidence="2" type="ORF">WISP_75792</name>
</gene>
<protein>
    <submittedName>
        <fullName evidence="2">Uncharacterized protein</fullName>
    </submittedName>
</protein>
<dbReference type="Proteomes" id="UP001145742">
    <property type="component" value="Unassembled WGS sequence"/>
</dbReference>
<keyword evidence="3" id="KW-1185">Reference proteome</keyword>
<evidence type="ECO:0000313" key="2">
    <source>
        <dbReference type="EMBL" id="KAJ7415854.1"/>
    </source>
</evidence>
<organism evidence="2 3">
    <name type="scientific">Willisornis vidua</name>
    <name type="common">Xingu scale-backed antbird</name>
    <dbReference type="NCBI Taxonomy" id="1566151"/>
    <lineage>
        <taxon>Eukaryota</taxon>
        <taxon>Metazoa</taxon>
        <taxon>Chordata</taxon>
        <taxon>Craniata</taxon>
        <taxon>Vertebrata</taxon>
        <taxon>Euteleostomi</taxon>
        <taxon>Archelosauria</taxon>
        <taxon>Archosauria</taxon>
        <taxon>Dinosauria</taxon>
        <taxon>Saurischia</taxon>
        <taxon>Theropoda</taxon>
        <taxon>Coelurosauria</taxon>
        <taxon>Aves</taxon>
        <taxon>Neognathae</taxon>
        <taxon>Neoaves</taxon>
        <taxon>Telluraves</taxon>
        <taxon>Australaves</taxon>
        <taxon>Passeriformes</taxon>
        <taxon>Thamnophilidae</taxon>
        <taxon>Willisornis</taxon>
    </lineage>
</organism>
<comment type="caution">
    <text evidence="2">The sequence shown here is derived from an EMBL/GenBank/DDBJ whole genome shotgun (WGS) entry which is preliminary data.</text>
</comment>
<reference evidence="2" key="1">
    <citation type="submission" date="2019-10" db="EMBL/GenBank/DDBJ databases">
        <authorList>
            <person name="Soares A.E.R."/>
            <person name="Aleixo A."/>
            <person name="Schneider P."/>
            <person name="Miyaki C.Y."/>
            <person name="Schneider M.P."/>
            <person name="Mello C."/>
            <person name="Vasconcelos A.T.R."/>
        </authorList>
    </citation>
    <scope>NUCLEOTIDE SEQUENCE</scope>
    <source>
        <tissue evidence="2">Muscle</tissue>
    </source>
</reference>
<evidence type="ECO:0000256" key="1">
    <source>
        <dbReference type="SAM" id="MobiDB-lite"/>
    </source>
</evidence>
<dbReference type="EMBL" id="WHWB01033902">
    <property type="protein sequence ID" value="KAJ7415854.1"/>
    <property type="molecule type" value="Genomic_DNA"/>
</dbReference>
<accession>A0ABQ9DC36</accession>
<feature type="region of interest" description="Disordered" evidence="1">
    <location>
        <begin position="184"/>
        <end position="204"/>
    </location>
</feature>